<dbReference type="AlphaFoldDB" id="A0AAW1XV40"/>
<evidence type="ECO:0000313" key="2">
    <source>
        <dbReference type="EMBL" id="KAK9940568.1"/>
    </source>
</evidence>
<dbReference type="Proteomes" id="UP001457282">
    <property type="component" value="Unassembled WGS sequence"/>
</dbReference>
<reference evidence="2 3" key="1">
    <citation type="journal article" date="2023" name="G3 (Bethesda)">
        <title>A chromosome-length genome assembly and annotation of blackberry (Rubus argutus, cv. 'Hillquist').</title>
        <authorList>
            <person name="Bruna T."/>
            <person name="Aryal R."/>
            <person name="Dudchenko O."/>
            <person name="Sargent D.J."/>
            <person name="Mead D."/>
            <person name="Buti M."/>
            <person name="Cavallini A."/>
            <person name="Hytonen T."/>
            <person name="Andres J."/>
            <person name="Pham M."/>
            <person name="Weisz D."/>
            <person name="Mascagni F."/>
            <person name="Usai G."/>
            <person name="Natali L."/>
            <person name="Bassil N."/>
            <person name="Fernandez G.E."/>
            <person name="Lomsadze A."/>
            <person name="Armour M."/>
            <person name="Olukolu B."/>
            <person name="Poorten T."/>
            <person name="Britton C."/>
            <person name="Davik J."/>
            <person name="Ashrafi H."/>
            <person name="Aiden E.L."/>
            <person name="Borodovsky M."/>
            <person name="Worthington M."/>
        </authorList>
    </citation>
    <scope>NUCLEOTIDE SEQUENCE [LARGE SCALE GENOMIC DNA]</scope>
    <source>
        <strain evidence="2">PI 553951</strain>
    </source>
</reference>
<keyword evidence="3" id="KW-1185">Reference proteome</keyword>
<name>A0AAW1XV40_RUBAR</name>
<protein>
    <submittedName>
        <fullName evidence="2">Uncharacterized protein</fullName>
    </submittedName>
</protein>
<comment type="caution">
    <text evidence="2">The sequence shown here is derived from an EMBL/GenBank/DDBJ whole genome shotgun (WGS) entry which is preliminary data.</text>
</comment>
<sequence>MLKRKIERAWATPAVMKAAAARTGEGGSGASRERPSTGSGLAARRRWRRRAERIGQQHGLFRVATWERCSGGVAEEIDGLVTRGGDYEDVVVVEVRLIN</sequence>
<organism evidence="2 3">
    <name type="scientific">Rubus argutus</name>
    <name type="common">Southern blackberry</name>
    <dbReference type="NCBI Taxonomy" id="59490"/>
    <lineage>
        <taxon>Eukaryota</taxon>
        <taxon>Viridiplantae</taxon>
        <taxon>Streptophyta</taxon>
        <taxon>Embryophyta</taxon>
        <taxon>Tracheophyta</taxon>
        <taxon>Spermatophyta</taxon>
        <taxon>Magnoliopsida</taxon>
        <taxon>eudicotyledons</taxon>
        <taxon>Gunneridae</taxon>
        <taxon>Pentapetalae</taxon>
        <taxon>rosids</taxon>
        <taxon>fabids</taxon>
        <taxon>Rosales</taxon>
        <taxon>Rosaceae</taxon>
        <taxon>Rosoideae</taxon>
        <taxon>Rosoideae incertae sedis</taxon>
        <taxon>Rubus</taxon>
    </lineage>
</organism>
<gene>
    <name evidence="2" type="ORF">M0R45_017222</name>
</gene>
<evidence type="ECO:0000313" key="3">
    <source>
        <dbReference type="Proteomes" id="UP001457282"/>
    </source>
</evidence>
<proteinExistence type="predicted"/>
<accession>A0AAW1XV40</accession>
<evidence type="ECO:0000256" key="1">
    <source>
        <dbReference type="SAM" id="MobiDB-lite"/>
    </source>
</evidence>
<dbReference type="EMBL" id="JBEDUW010000003">
    <property type="protein sequence ID" value="KAK9940568.1"/>
    <property type="molecule type" value="Genomic_DNA"/>
</dbReference>
<feature type="region of interest" description="Disordered" evidence="1">
    <location>
        <begin position="18"/>
        <end position="45"/>
    </location>
</feature>